<proteinExistence type="predicted"/>
<evidence type="ECO:0000313" key="2">
    <source>
        <dbReference type="Proteomes" id="UP001266305"/>
    </source>
</evidence>
<accession>A0ABQ9U8R4</accession>
<keyword evidence="2" id="KW-1185">Reference proteome</keyword>
<protein>
    <submittedName>
        <fullName evidence="1">Uncharacterized protein</fullName>
    </submittedName>
</protein>
<dbReference type="EMBL" id="JASSZA010000015">
    <property type="protein sequence ID" value="KAK2093446.1"/>
    <property type="molecule type" value="Genomic_DNA"/>
</dbReference>
<comment type="caution">
    <text evidence="1">The sequence shown here is derived from an EMBL/GenBank/DDBJ whole genome shotgun (WGS) entry which is preliminary data.</text>
</comment>
<dbReference type="Proteomes" id="UP001266305">
    <property type="component" value="Unassembled WGS sequence"/>
</dbReference>
<evidence type="ECO:0000313" key="1">
    <source>
        <dbReference type="EMBL" id="KAK2093446.1"/>
    </source>
</evidence>
<sequence length="160" mass="17502">MRPQDAGSYWSLGCGAAELHGLEEASLQRIESEKVETDKSSPAKCRFKHQNVLWRFKFSQLKGSSDDGKTRVKLLFQHLDTKQIETKPFAVAAVAGEERRNLLFAVAAVAGEERCNLLFAVAAVAGEERCNLLFAVAAVAGEEHCNLLLLQSRGALSLTL</sequence>
<name>A0ABQ9U8R4_SAGOE</name>
<organism evidence="1 2">
    <name type="scientific">Saguinus oedipus</name>
    <name type="common">Cotton-top tamarin</name>
    <name type="synonym">Oedipomidas oedipus</name>
    <dbReference type="NCBI Taxonomy" id="9490"/>
    <lineage>
        <taxon>Eukaryota</taxon>
        <taxon>Metazoa</taxon>
        <taxon>Chordata</taxon>
        <taxon>Craniata</taxon>
        <taxon>Vertebrata</taxon>
        <taxon>Euteleostomi</taxon>
        <taxon>Mammalia</taxon>
        <taxon>Eutheria</taxon>
        <taxon>Euarchontoglires</taxon>
        <taxon>Primates</taxon>
        <taxon>Haplorrhini</taxon>
        <taxon>Platyrrhini</taxon>
        <taxon>Cebidae</taxon>
        <taxon>Callitrichinae</taxon>
        <taxon>Saguinus</taxon>
    </lineage>
</organism>
<reference evidence="1 2" key="1">
    <citation type="submission" date="2023-05" db="EMBL/GenBank/DDBJ databases">
        <title>B98-5 Cell Line De Novo Hybrid Assembly: An Optical Mapping Approach.</title>
        <authorList>
            <person name="Kananen K."/>
            <person name="Auerbach J.A."/>
            <person name="Kautto E."/>
            <person name="Blachly J.S."/>
        </authorList>
    </citation>
    <scope>NUCLEOTIDE SEQUENCE [LARGE SCALE GENOMIC DNA]</scope>
    <source>
        <strain evidence="1">B95-8</strain>
        <tissue evidence="1">Cell line</tissue>
    </source>
</reference>
<gene>
    <name evidence="1" type="ORF">P7K49_029975</name>
</gene>